<evidence type="ECO:0000313" key="2">
    <source>
        <dbReference type="Proteomes" id="UP000789405"/>
    </source>
</evidence>
<dbReference type="EMBL" id="CAJVPY010031955">
    <property type="protein sequence ID" value="CAG8797227.1"/>
    <property type="molecule type" value="Genomic_DNA"/>
</dbReference>
<organism evidence="1 2">
    <name type="scientific">Dentiscutata erythropus</name>
    <dbReference type="NCBI Taxonomy" id="1348616"/>
    <lineage>
        <taxon>Eukaryota</taxon>
        <taxon>Fungi</taxon>
        <taxon>Fungi incertae sedis</taxon>
        <taxon>Mucoromycota</taxon>
        <taxon>Glomeromycotina</taxon>
        <taxon>Glomeromycetes</taxon>
        <taxon>Diversisporales</taxon>
        <taxon>Gigasporaceae</taxon>
        <taxon>Dentiscutata</taxon>
    </lineage>
</organism>
<gene>
    <name evidence="1" type="ORF">DERYTH_LOCUS22638</name>
</gene>
<dbReference type="Proteomes" id="UP000789405">
    <property type="component" value="Unassembled WGS sequence"/>
</dbReference>
<dbReference type="AlphaFoldDB" id="A0A9N9JU06"/>
<feature type="non-terminal residue" evidence="1">
    <location>
        <position position="60"/>
    </location>
</feature>
<keyword evidence="2" id="KW-1185">Reference proteome</keyword>
<comment type="caution">
    <text evidence="1">The sequence shown here is derived from an EMBL/GenBank/DDBJ whole genome shotgun (WGS) entry which is preliminary data.</text>
</comment>
<dbReference type="OrthoDB" id="2438925at2759"/>
<reference evidence="1" key="1">
    <citation type="submission" date="2021-06" db="EMBL/GenBank/DDBJ databases">
        <authorList>
            <person name="Kallberg Y."/>
            <person name="Tangrot J."/>
            <person name="Rosling A."/>
        </authorList>
    </citation>
    <scope>NUCLEOTIDE SEQUENCE</scope>
    <source>
        <strain evidence="1">MA453B</strain>
    </source>
</reference>
<proteinExistence type="predicted"/>
<evidence type="ECO:0000313" key="1">
    <source>
        <dbReference type="EMBL" id="CAG8797227.1"/>
    </source>
</evidence>
<protein>
    <submittedName>
        <fullName evidence="1">5759_t:CDS:1</fullName>
    </submittedName>
</protein>
<sequence>NKCLTNNNLEDKDDSFKVPIVSASLAAASLETMLTFLLQQNNIEKYINLVRSVENLSKKP</sequence>
<name>A0A9N9JU06_9GLOM</name>
<accession>A0A9N9JU06</accession>
<feature type="non-terminal residue" evidence="1">
    <location>
        <position position="1"/>
    </location>
</feature>